<dbReference type="EMBL" id="CM047742">
    <property type="protein sequence ID" value="KAJ0034583.1"/>
    <property type="molecule type" value="Genomic_DNA"/>
</dbReference>
<proteinExistence type="predicted"/>
<gene>
    <name evidence="1" type="ORF">Pint_24918</name>
</gene>
<reference evidence="2" key="1">
    <citation type="journal article" date="2023" name="G3 (Bethesda)">
        <title>Genome assembly and association tests identify interacting loci associated with vigor, precocity, and sex in interspecific pistachio rootstocks.</title>
        <authorList>
            <person name="Palmer W."/>
            <person name="Jacygrad E."/>
            <person name="Sagayaradj S."/>
            <person name="Cavanaugh K."/>
            <person name="Han R."/>
            <person name="Bertier L."/>
            <person name="Beede B."/>
            <person name="Kafkas S."/>
            <person name="Golino D."/>
            <person name="Preece J."/>
            <person name="Michelmore R."/>
        </authorList>
    </citation>
    <scope>NUCLEOTIDE SEQUENCE [LARGE SCALE GENOMIC DNA]</scope>
</reference>
<evidence type="ECO:0000313" key="1">
    <source>
        <dbReference type="EMBL" id="KAJ0034583.1"/>
    </source>
</evidence>
<keyword evidence="2" id="KW-1185">Reference proteome</keyword>
<protein>
    <submittedName>
        <fullName evidence="1">Uncharacterized protein</fullName>
    </submittedName>
</protein>
<dbReference type="Proteomes" id="UP001163603">
    <property type="component" value="Chromosome 7"/>
</dbReference>
<name>A0ACC0YCP5_9ROSI</name>
<evidence type="ECO:0000313" key="2">
    <source>
        <dbReference type="Proteomes" id="UP001163603"/>
    </source>
</evidence>
<sequence length="196" mass="22187">MLNEESFDGDQKMDGVQSKTCEECGASFKKLAYQSDVVFLGVDPLQAGNVVGLVIVLGLTLVWVPTYIFRVSNKEMTYAQQLRDYENKVMEKQLEGLTEAKWKYCLNRLKKRRDVWQVLAWKSSTEQMNGLYSNIKGIRNGNFIVNKIKSGGRRGKANDGGEWWWKRTDGGDGGRGQTAVVVEEDRLVVVEEVLLV</sequence>
<organism evidence="1 2">
    <name type="scientific">Pistacia integerrima</name>
    <dbReference type="NCBI Taxonomy" id="434235"/>
    <lineage>
        <taxon>Eukaryota</taxon>
        <taxon>Viridiplantae</taxon>
        <taxon>Streptophyta</taxon>
        <taxon>Embryophyta</taxon>
        <taxon>Tracheophyta</taxon>
        <taxon>Spermatophyta</taxon>
        <taxon>Magnoliopsida</taxon>
        <taxon>eudicotyledons</taxon>
        <taxon>Gunneridae</taxon>
        <taxon>Pentapetalae</taxon>
        <taxon>rosids</taxon>
        <taxon>malvids</taxon>
        <taxon>Sapindales</taxon>
        <taxon>Anacardiaceae</taxon>
        <taxon>Pistacia</taxon>
    </lineage>
</organism>
<comment type="caution">
    <text evidence="1">The sequence shown here is derived from an EMBL/GenBank/DDBJ whole genome shotgun (WGS) entry which is preliminary data.</text>
</comment>
<accession>A0ACC0YCP5</accession>